<reference evidence="1 2" key="1">
    <citation type="submission" date="2023-03" db="EMBL/GenBank/DDBJ databases">
        <title>WGS of Gossypium arboreum.</title>
        <authorList>
            <person name="Yu D."/>
        </authorList>
    </citation>
    <scope>NUCLEOTIDE SEQUENCE [LARGE SCALE GENOMIC DNA]</scope>
    <source>
        <tissue evidence="1">Leaf</tissue>
    </source>
</reference>
<evidence type="ECO:0000313" key="2">
    <source>
        <dbReference type="Proteomes" id="UP001358586"/>
    </source>
</evidence>
<sequence length="93" mass="10824">MLRLRRKAMPQQPIKGALSNTMVLKEPVVEEHFITETTTTTSRNIWYDETRAPTSSVQGRSMLGFVKEKNMYFSFEDSYHALSCYVYLYNSTT</sequence>
<evidence type="ECO:0000313" key="1">
    <source>
        <dbReference type="EMBL" id="KAK5804454.1"/>
    </source>
</evidence>
<organism evidence="1 2">
    <name type="scientific">Gossypium arboreum</name>
    <name type="common">Tree cotton</name>
    <name type="synonym">Gossypium nanking</name>
    <dbReference type="NCBI Taxonomy" id="29729"/>
    <lineage>
        <taxon>Eukaryota</taxon>
        <taxon>Viridiplantae</taxon>
        <taxon>Streptophyta</taxon>
        <taxon>Embryophyta</taxon>
        <taxon>Tracheophyta</taxon>
        <taxon>Spermatophyta</taxon>
        <taxon>Magnoliopsida</taxon>
        <taxon>eudicotyledons</taxon>
        <taxon>Gunneridae</taxon>
        <taxon>Pentapetalae</taxon>
        <taxon>rosids</taxon>
        <taxon>malvids</taxon>
        <taxon>Malvales</taxon>
        <taxon>Malvaceae</taxon>
        <taxon>Malvoideae</taxon>
        <taxon>Gossypium</taxon>
    </lineage>
</organism>
<protein>
    <submittedName>
        <fullName evidence="1">Uncharacterized protein</fullName>
    </submittedName>
</protein>
<accession>A0ABR0NTJ4</accession>
<name>A0ABR0NTJ4_GOSAR</name>
<dbReference type="EMBL" id="JARKNE010000009">
    <property type="protein sequence ID" value="KAK5804454.1"/>
    <property type="molecule type" value="Genomic_DNA"/>
</dbReference>
<keyword evidence="2" id="KW-1185">Reference proteome</keyword>
<proteinExistence type="predicted"/>
<comment type="caution">
    <text evidence="1">The sequence shown here is derived from an EMBL/GenBank/DDBJ whole genome shotgun (WGS) entry which is preliminary data.</text>
</comment>
<dbReference type="Proteomes" id="UP001358586">
    <property type="component" value="Chromosome 9"/>
</dbReference>
<gene>
    <name evidence="1" type="ORF">PVK06_032103</name>
</gene>